<dbReference type="Gene3D" id="3.50.50.60">
    <property type="entry name" value="FAD/NAD(P)-binding domain"/>
    <property type="match status" value="1"/>
</dbReference>
<dbReference type="GO" id="GO:0047545">
    <property type="term" value="F:(S)-2-hydroxyglutarate dehydrogenase activity"/>
    <property type="evidence" value="ECO:0007669"/>
    <property type="project" value="TreeGrafter"/>
</dbReference>
<keyword evidence="3" id="KW-0274">FAD</keyword>
<feature type="domain" description="FAD dependent oxidoreductase" evidence="6">
    <location>
        <begin position="10"/>
        <end position="398"/>
    </location>
</feature>
<sequence>MARQVEEFYDVAVIGAGIVGAATARELTRQAPGCRVLLLEKEAGVARHQTGNNSGVIHSGLYYRPGSLKARNCAAGRDALYAFCAEQGICHERCGKIVVATSEGELAALDELQRRGVANGLSGIERLDAAGLRAHEPAVVGIAGLFVPQTGIVDFVAVTEALVRQLRGAGGRLQTDAEVRRVRRTAAGFDLTTTAGCFRARFVVNCGGLQSDRLARLCGVEPGLRIVPFRGEYAVLRPERRSLVRHLIYPVPDPAFPFLGVHYTRRVDGAVEAGPNAVLAFKREGYRWCDCDARDLLETLSYPGFLRLAARFWRVGLLEYRRSLLKPYLLRDLRKLLPGLTAADLCPGGAGVRAQAVSAEGQLLDDFRILSADGMVHVLNAPSPAATASLSIGAQVAETALRHFGEG</sequence>
<dbReference type="Proteomes" id="UP000243205">
    <property type="component" value="Unassembled WGS sequence"/>
</dbReference>
<dbReference type="InterPro" id="IPR036188">
    <property type="entry name" value="FAD/NAD-bd_sf"/>
</dbReference>
<evidence type="ECO:0000259" key="6">
    <source>
        <dbReference type="Pfam" id="PF01266"/>
    </source>
</evidence>
<dbReference type="PANTHER" id="PTHR43104">
    <property type="entry name" value="L-2-HYDROXYGLUTARATE DEHYDROGENASE, MITOCHONDRIAL"/>
    <property type="match status" value="1"/>
</dbReference>
<evidence type="ECO:0000313" key="7">
    <source>
        <dbReference type="EMBL" id="SDE25748.1"/>
    </source>
</evidence>
<keyword evidence="2" id="KW-0285">Flavoprotein</keyword>
<dbReference type="SUPFAM" id="SSF51905">
    <property type="entry name" value="FAD/NAD(P)-binding domain"/>
    <property type="match status" value="1"/>
</dbReference>
<evidence type="ECO:0000256" key="4">
    <source>
        <dbReference type="ARBA" id="ARBA00023002"/>
    </source>
</evidence>
<dbReference type="STRING" id="57664.SAMN05661003_10619"/>
<dbReference type="EMBL" id="FNAQ01000006">
    <property type="protein sequence ID" value="SDE25748.1"/>
    <property type="molecule type" value="Genomic_DNA"/>
</dbReference>
<name>A0A1G7BF85_9BACT</name>
<keyword evidence="8" id="KW-1185">Reference proteome</keyword>
<evidence type="ECO:0000256" key="3">
    <source>
        <dbReference type="ARBA" id="ARBA00022827"/>
    </source>
</evidence>
<dbReference type="RefSeq" id="WP_092077857.1">
    <property type="nucleotide sequence ID" value="NZ_CALFZY010000006.1"/>
</dbReference>
<evidence type="ECO:0000256" key="2">
    <source>
        <dbReference type="ARBA" id="ARBA00022630"/>
    </source>
</evidence>
<dbReference type="OrthoDB" id="9801699at2"/>
<dbReference type="NCBIfam" id="NF008726">
    <property type="entry name" value="PRK11728.1"/>
    <property type="match status" value="1"/>
</dbReference>
<gene>
    <name evidence="7" type="ORF">SAMN05661003_10619</name>
</gene>
<evidence type="ECO:0000313" key="8">
    <source>
        <dbReference type="Proteomes" id="UP000243205"/>
    </source>
</evidence>
<dbReference type="InterPro" id="IPR006076">
    <property type="entry name" value="FAD-dep_OxRdtase"/>
</dbReference>
<organism evidence="7 8">
    <name type="scientific">Desulfuromonas thiophila</name>
    <dbReference type="NCBI Taxonomy" id="57664"/>
    <lineage>
        <taxon>Bacteria</taxon>
        <taxon>Pseudomonadati</taxon>
        <taxon>Thermodesulfobacteriota</taxon>
        <taxon>Desulfuromonadia</taxon>
        <taxon>Desulfuromonadales</taxon>
        <taxon>Desulfuromonadaceae</taxon>
        <taxon>Desulfuromonas</taxon>
    </lineage>
</organism>
<comment type="similarity">
    <text evidence="5">Belongs to the L2HGDH family.</text>
</comment>
<dbReference type="Pfam" id="PF01266">
    <property type="entry name" value="DAO"/>
    <property type="match status" value="1"/>
</dbReference>
<dbReference type="GO" id="GO:0005737">
    <property type="term" value="C:cytoplasm"/>
    <property type="evidence" value="ECO:0007669"/>
    <property type="project" value="TreeGrafter"/>
</dbReference>
<keyword evidence="4" id="KW-0560">Oxidoreductase</keyword>
<evidence type="ECO:0000256" key="1">
    <source>
        <dbReference type="ARBA" id="ARBA00001974"/>
    </source>
</evidence>
<reference evidence="8" key="1">
    <citation type="submission" date="2016-10" db="EMBL/GenBank/DDBJ databases">
        <authorList>
            <person name="Varghese N."/>
            <person name="Submissions S."/>
        </authorList>
    </citation>
    <scope>NUCLEOTIDE SEQUENCE [LARGE SCALE GENOMIC DNA]</scope>
    <source>
        <strain evidence="8">DSM 8987</strain>
    </source>
</reference>
<accession>A0A1G7BF85</accession>
<comment type="cofactor">
    <cofactor evidence="1">
        <name>FAD</name>
        <dbReference type="ChEBI" id="CHEBI:57692"/>
    </cofactor>
</comment>
<proteinExistence type="inferred from homology"/>
<dbReference type="Gene3D" id="3.30.9.10">
    <property type="entry name" value="D-Amino Acid Oxidase, subunit A, domain 2"/>
    <property type="match status" value="1"/>
</dbReference>
<dbReference type="AlphaFoldDB" id="A0A1G7BF85"/>
<dbReference type="PANTHER" id="PTHR43104:SF2">
    <property type="entry name" value="L-2-HYDROXYGLUTARATE DEHYDROGENASE, MITOCHONDRIAL"/>
    <property type="match status" value="1"/>
</dbReference>
<protein>
    <submittedName>
        <fullName evidence="7">L-2-hydroxyglutarate oxidase</fullName>
    </submittedName>
</protein>
<evidence type="ECO:0000256" key="5">
    <source>
        <dbReference type="ARBA" id="ARBA00037941"/>
    </source>
</evidence>